<gene>
    <name evidence="1" type="ORF">GCM10023143_24360</name>
</gene>
<keyword evidence="2" id="KW-1185">Reference proteome</keyword>
<comment type="caution">
    <text evidence="1">The sequence shown here is derived from an EMBL/GenBank/DDBJ whole genome shotgun (WGS) entry which is preliminary data.</text>
</comment>
<accession>A0ABP8FYV7</accession>
<sequence>MFDPLSSLKFRSQKYCYTFKSPGMAVIDVSFLPVFSNIDELTDLYSGEYQRVSYIAMVLTGKT</sequence>
<name>A0ABP8FYV7_9BACT</name>
<reference evidence="2" key="1">
    <citation type="journal article" date="2019" name="Int. J. Syst. Evol. Microbiol.">
        <title>The Global Catalogue of Microorganisms (GCM) 10K type strain sequencing project: providing services to taxonomists for standard genome sequencing and annotation.</title>
        <authorList>
            <consortium name="The Broad Institute Genomics Platform"/>
            <consortium name="The Broad Institute Genome Sequencing Center for Infectious Disease"/>
            <person name="Wu L."/>
            <person name="Ma J."/>
        </authorList>
    </citation>
    <scope>NUCLEOTIDE SEQUENCE [LARGE SCALE GENOMIC DNA]</scope>
    <source>
        <strain evidence="2">JCM 17664</strain>
    </source>
</reference>
<evidence type="ECO:0008006" key="3">
    <source>
        <dbReference type="Google" id="ProtNLM"/>
    </source>
</evidence>
<protein>
    <recommendedName>
        <fullName evidence="3">Transposase</fullName>
    </recommendedName>
</protein>
<dbReference type="EMBL" id="BAABFN010000005">
    <property type="protein sequence ID" value="GAA4313854.1"/>
    <property type="molecule type" value="Genomic_DNA"/>
</dbReference>
<proteinExistence type="predicted"/>
<evidence type="ECO:0000313" key="1">
    <source>
        <dbReference type="EMBL" id="GAA4313854.1"/>
    </source>
</evidence>
<dbReference type="Proteomes" id="UP001501207">
    <property type="component" value="Unassembled WGS sequence"/>
</dbReference>
<evidence type="ECO:0000313" key="2">
    <source>
        <dbReference type="Proteomes" id="UP001501207"/>
    </source>
</evidence>
<organism evidence="1 2">
    <name type="scientific">Compostibacter hankyongensis</name>
    <dbReference type="NCBI Taxonomy" id="1007089"/>
    <lineage>
        <taxon>Bacteria</taxon>
        <taxon>Pseudomonadati</taxon>
        <taxon>Bacteroidota</taxon>
        <taxon>Chitinophagia</taxon>
        <taxon>Chitinophagales</taxon>
        <taxon>Chitinophagaceae</taxon>
        <taxon>Compostibacter</taxon>
    </lineage>
</organism>